<dbReference type="PANTHER" id="PTHR43883:SF1">
    <property type="entry name" value="GLUCONOKINASE"/>
    <property type="match status" value="1"/>
</dbReference>
<organism evidence="2 3">
    <name type="scientific">Tistlia consotensis USBA 355</name>
    <dbReference type="NCBI Taxonomy" id="560819"/>
    <lineage>
        <taxon>Bacteria</taxon>
        <taxon>Pseudomonadati</taxon>
        <taxon>Pseudomonadota</taxon>
        <taxon>Alphaproteobacteria</taxon>
        <taxon>Rhodospirillales</taxon>
        <taxon>Rhodovibrionaceae</taxon>
        <taxon>Tistlia</taxon>
    </lineage>
</organism>
<feature type="region of interest" description="Disordered" evidence="1">
    <location>
        <begin position="1"/>
        <end position="29"/>
    </location>
</feature>
<reference evidence="2 3" key="1">
    <citation type="submission" date="2017-04" db="EMBL/GenBank/DDBJ databases">
        <authorList>
            <person name="Afonso C.L."/>
            <person name="Miller P.J."/>
            <person name="Scott M.A."/>
            <person name="Spackman E."/>
            <person name="Goraichik I."/>
            <person name="Dimitrov K.M."/>
            <person name="Suarez D.L."/>
            <person name="Swayne D.E."/>
        </authorList>
    </citation>
    <scope>NUCLEOTIDE SEQUENCE [LARGE SCALE GENOMIC DNA]</scope>
    <source>
        <strain evidence="2 3">USBA 355</strain>
    </source>
</reference>
<dbReference type="GO" id="GO:0016740">
    <property type="term" value="F:transferase activity"/>
    <property type="evidence" value="ECO:0007669"/>
    <property type="project" value="UniProtKB-KW"/>
</dbReference>
<dbReference type="InterPro" id="IPR052732">
    <property type="entry name" value="Cell-binding_unc_protein"/>
</dbReference>
<protein>
    <submittedName>
        <fullName evidence="2">Aminoglycoside phosphotransferase family enzyme</fullName>
    </submittedName>
</protein>
<keyword evidence="2" id="KW-0808">Transferase</keyword>
<accession>A0A1Y6B8K7</accession>
<evidence type="ECO:0000313" key="2">
    <source>
        <dbReference type="EMBL" id="SME90000.1"/>
    </source>
</evidence>
<dbReference type="EMBL" id="FWZX01000001">
    <property type="protein sequence ID" value="SME90000.1"/>
    <property type="molecule type" value="Genomic_DNA"/>
</dbReference>
<dbReference type="AlphaFoldDB" id="A0A1Y6B8K7"/>
<dbReference type="PANTHER" id="PTHR43883">
    <property type="entry name" value="SLR0207 PROTEIN"/>
    <property type="match status" value="1"/>
</dbReference>
<evidence type="ECO:0000256" key="1">
    <source>
        <dbReference type="SAM" id="MobiDB-lite"/>
    </source>
</evidence>
<name>A0A1Y6B8K7_9PROT</name>
<dbReference type="InterPro" id="IPR011009">
    <property type="entry name" value="Kinase-like_dom_sf"/>
</dbReference>
<dbReference type="STRING" id="560819.SAMN05428998_101277"/>
<evidence type="ECO:0000313" key="3">
    <source>
        <dbReference type="Proteomes" id="UP000192917"/>
    </source>
</evidence>
<dbReference type="Proteomes" id="UP000192917">
    <property type="component" value="Unassembled WGS sequence"/>
</dbReference>
<dbReference type="SUPFAM" id="SSF56112">
    <property type="entry name" value="Protein kinase-like (PK-like)"/>
    <property type="match status" value="1"/>
</dbReference>
<sequence>MAIVTQSPGKALTEINPRPGRGLPAPRPDPAVPLAEKVAFLRGMVAGEPDGEVRETHMSWVFLGAGRVLKLKKPVRYPYLDFSTLAAREESCRAELRLNRRLAPDVYLGLRTLTRSADGQLAIDGGLAGDGGTGPAGEIVDWLVEMRRLPESEMLEAAIVEGRITKAQIEAVGRRLADFYAGAERPRLSARVHLAELRRQQAVNRAILTARDFMLDHGRDERLLDAVEAALEAQSGTIAARVEAGMILEGHGDLRPEHICLTDPPVIIDCLEFNRSLRLVDPYDELAFLELECRRLDAGWIGPLLVEAVVARIGGRPPAGLTAFYLAFRALVRARLTLVHLLEPEPREPAKWQPLARRYLDIAEAALLSPAAPSAR</sequence>
<keyword evidence="3" id="KW-1185">Reference proteome</keyword>
<proteinExistence type="predicted"/>
<gene>
    <name evidence="2" type="ORF">SAMN05428998_101277</name>
</gene>